<proteinExistence type="predicted"/>
<evidence type="ECO:0000313" key="2">
    <source>
        <dbReference type="EMBL" id="EFM8157669.1"/>
    </source>
</evidence>
<dbReference type="EMBL" id="AATCLQ010000122">
    <property type="protein sequence ID" value="EFJ6484801.1"/>
    <property type="molecule type" value="Genomic_DNA"/>
</dbReference>
<sequence>MKLLIKPNPGDLFYIPALNALDVNGFVLARYIEFIKPNLGYLIEVFEHFYTEPPEKKSDVDISERLFKPIFCSMRFSDIPKWKILFSDPSYDKSKSGYERISFAFDSSIWIGGVSKKATSEQLINIEPSICWRMEHIVFRTIAHLKGLIPKNGIMDYHQLPVEYRIGNEIAKKRVQEISAIMNDKFNSWGR</sequence>
<name>A0A0V9RF89_ECOLX</name>
<gene>
    <name evidence="1" type="ORF">A2J79_005278</name>
    <name evidence="2" type="ORF">A5U30_005500</name>
</gene>
<reference evidence="1" key="2">
    <citation type="submission" date="2020-02" db="EMBL/GenBank/DDBJ databases">
        <authorList>
            <person name="Ashton P.M."/>
            <person name="Dallman T."/>
            <person name="Nair S."/>
            <person name="De Pinna E."/>
            <person name="Peters T."/>
            <person name="Grant K."/>
        </authorList>
    </citation>
    <scope>NUCLEOTIDE SEQUENCE</scope>
    <source>
        <strain evidence="1">93335</strain>
    </source>
</reference>
<dbReference type="Proteomes" id="UP000711811">
    <property type="component" value="Unassembled WGS sequence"/>
</dbReference>
<comment type="caution">
    <text evidence="2">The sequence shown here is derived from an EMBL/GenBank/DDBJ whole genome shotgun (WGS) entry which is preliminary data.</text>
</comment>
<accession>A0A0V9RF89</accession>
<organism evidence="2 3">
    <name type="scientific">Escherichia coli</name>
    <dbReference type="NCBI Taxonomy" id="562"/>
    <lineage>
        <taxon>Bacteria</taxon>
        <taxon>Pseudomonadati</taxon>
        <taxon>Pseudomonadota</taxon>
        <taxon>Gammaproteobacteria</taxon>
        <taxon>Enterobacterales</taxon>
        <taxon>Enterobacteriaceae</taxon>
        <taxon>Escherichia</taxon>
    </lineage>
</organism>
<dbReference type="AlphaFoldDB" id="A0A0V9RF89"/>
<evidence type="ECO:0000313" key="3">
    <source>
        <dbReference type="Proteomes" id="UP000555763"/>
    </source>
</evidence>
<dbReference type="RefSeq" id="WP_001764343.1">
    <property type="nucleotide sequence ID" value="NZ_BFHM01000036.1"/>
</dbReference>
<dbReference type="Proteomes" id="UP000555763">
    <property type="component" value="Unassembled WGS sequence"/>
</dbReference>
<dbReference type="EMBL" id="AATLZG010000115">
    <property type="protein sequence ID" value="EFM8157669.1"/>
    <property type="molecule type" value="Genomic_DNA"/>
</dbReference>
<reference evidence="2 3" key="1">
    <citation type="submission" date="2020-02" db="EMBL/GenBank/DDBJ databases">
        <authorList>
            <consortium name="PulseNet: The National Subtyping Network for Foodborne Disease Surveillance"/>
            <person name="Tarr C.L."/>
            <person name="Trees E."/>
            <person name="Katz L.S."/>
            <person name="Carleton-Romer H.A."/>
            <person name="Stroika S."/>
            <person name="Kucerova Z."/>
            <person name="Roache K.F."/>
            <person name="Sabol A.L."/>
            <person name="Besser J."/>
            <person name="Gerner-Smidt P."/>
        </authorList>
    </citation>
    <scope>NUCLEOTIDE SEQUENCE [LARGE SCALE GENOMIC DNA]</scope>
    <source>
        <strain evidence="2 3">PNUSAE002719</strain>
    </source>
</reference>
<protein>
    <submittedName>
        <fullName evidence="2">Uncharacterized protein</fullName>
    </submittedName>
</protein>
<evidence type="ECO:0000313" key="1">
    <source>
        <dbReference type="EMBL" id="EFJ6484801.1"/>
    </source>
</evidence>